<name>A0ABS5YKM3_9ACTN</name>
<keyword evidence="3" id="KW-1185">Reference proteome</keyword>
<accession>A0ABS5YKM3</accession>
<protein>
    <recommendedName>
        <fullName evidence="4">HEAT repeat domain-containing protein</fullName>
    </recommendedName>
</protein>
<dbReference type="InterPro" id="IPR011989">
    <property type="entry name" value="ARM-like"/>
</dbReference>
<evidence type="ECO:0000313" key="2">
    <source>
        <dbReference type="EMBL" id="MBU2664014.1"/>
    </source>
</evidence>
<comment type="caution">
    <text evidence="2">The sequence shown here is derived from an EMBL/GenBank/DDBJ whole genome shotgun (WGS) entry which is preliminary data.</text>
</comment>
<reference evidence="2 3" key="1">
    <citation type="submission" date="2021-06" db="EMBL/GenBank/DDBJ databases">
        <title>Actinoplanes lichenicola sp. nov., and Actinoplanes ovalisporus sp. nov., isolated from lichen in Thailand.</title>
        <authorList>
            <person name="Saeng-In P."/>
            <person name="Kanchanasin P."/>
            <person name="Yuki M."/>
            <person name="Kudo T."/>
            <person name="Ohkuma M."/>
            <person name="Phongsopitanun W."/>
            <person name="Tanasupawat S."/>
        </authorList>
    </citation>
    <scope>NUCLEOTIDE SEQUENCE [LARGE SCALE GENOMIC DNA]</scope>
    <source>
        <strain evidence="2 3">NBRC 110975</strain>
    </source>
</reference>
<dbReference type="RefSeq" id="WP_215786185.1">
    <property type="nucleotide sequence ID" value="NZ_JAHKKG010000003.1"/>
</dbReference>
<organism evidence="2 3">
    <name type="scientific">Paractinoplanes bogorensis</name>
    <dbReference type="NCBI Taxonomy" id="1610840"/>
    <lineage>
        <taxon>Bacteria</taxon>
        <taxon>Bacillati</taxon>
        <taxon>Actinomycetota</taxon>
        <taxon>Actinomycetes</taxon>
        <taxon>Micromonosporales</taxon>
        <taxon>Micromonosporaceae</taxon>
        <taxon>Paractinoplanes</taxon>
    </lineage>
</organism>
<dbReference type="Gene3D" id="1.25.10.10">
    <property type="entry name" value="Leucine-rich Repeat Variant"/>
    <property type="match status" value="1"/>
</dbReference>
<dbReference type="EMBL" id="JAHKKG010000003">
    <property type="protein sequence ID" value="MBU2664014.1"/>
    <property type="molecule type" value="Genomic_DNA"/>
</dbReference>
<evidence type="ECO:0008006" key="4">
    <source>
        <dbReference type="Google" id="ProtNLM"/>
    </source>
</evidence>
<evidence type="ECO:0000256" key="1">
    <source>
        <dbReference type="SAM" id="MobiDB-lite"/>
    </source>
</evidence>
<dbReference type="Proteomes" id="UP001519654">
    <property type="component" value="Unassembled WGS sequence"/>
</dbReference>
<proteinExistence type="predicted"/>
<dbReference type="InterPro" id="IPR016024">
    <property type="entry name" value="ARM-type_fold"/>
</dbReference>
<sequence length="143" mass="15631">MKDESVDEGVALLALALNHPDPDVVLPRIRRALASSSPQTRANALQSLGHVARLHRTIDADLIGRLRSALRDRSRLHRTELRAYAANAADDVAMFVPRRDLPRWLRRAYPGPRLSSRAGGTGRTGGRARPGSRSSRRTAGRAG</sequence>
<evidence type="ECO:0000313" key="3">
    <source>
        <dbReference type="Proteomes" id="UP001519654"/>
    </source>
</evidence>
<dbReference type="SUPFAM" id="SSF48371">
    <property type="entry name" value="ARM repeat"/>
    <property type="match status" value="1"/>
</dbReference>
<dbReference type="CDD" id="cd20694">
    <property type="entry name" value="CdiI_Ct-like"/>
    <property type="match status" value="1"/>
</dbReference>
<feature type="compositionally biased region" description="Basic residues" evidence="1">
    <location>
        <begin position="134"/>
        <end position="143"/>
    </location>
</feature>
<gene>
    <name evidence="2" type="ORF">KOI35_10985</name>
</gene>
<dbReference type="InterPro" id="IPR049796">
    <property type="entry name" value="CdiI_Ct-like"/>
</dbReference>
<feature type="region of interest" description="Disordered" evidence="1">
    <location>
        <begin position="107"/>
        <end position="143"/>
    </location>
</feature>